<name>B4FJV7_MAIZE</name>
<dbReference type="EMBL" id="BT037395">
    <property type="protein sequence ID" value="ACF82400.1"/>
    <property type="molecule type" value="mRNA"/>
</dbReference>
<proteinExistence type="evidence at transcript level"/>
<organism evidence="1">
    <name type="scientific">Zea mays</name>
    <name type="common">Maize</name>
    <dbReference type="NCBI Taxonomy" id="4577"/>
    <lineage>
        <taxon>Eukaryota</taxon>
        <taxon>Viridiplantae</taxon>
        <taxon>Streptophyta</taxon>
        <taxon>Embryophyta</taxon>
        <taxon>Tracheophyta</taxon>
        <taxon>Spermatophyta</taxon>
        <taxon>Magnoliopsida</taxon>
        <taxon>Liliopsida</taxon>
        <taxon>Poales</taxon>
        <taxon>Poaceae</taxon>
        <taxon>PACMAD clade</taxon>
        <taxon>Panicoideae</taxon>
        <taxon>Andropogonodae</taxon>
        <taxon>Andropogoneae</taxon>
        <taxon>Tripsacinae</taxon>
        <taxon>Zea</taxon>
    </lineage>
</organism>
<reference evidence="1" key="1">
    <citation type="journal article" date="2009" name="PLoS Genet.">
        <title>Sequencing, mapping, and analysis of 27,455 maize full-length cDNAs.</title>
        <authorList>
            <person name="Soderlund C."/>
            <person name="Descour A."/>
            <person name="Kudrna D."/>
            <person name="Bomhoff M."/>
            <person name="Boyd L."/>
            <person name="Currie J."/>
            <person name="Angelova A."/>
            <person name="Collura K."/>
            <person name="Wissotski M."/>
            <person name="Ashley E."/>
            <person name="Morrow D."/>
            <person name="Fernandes J."/>
            <person name="Walbot V."/>
            <person name="Yu Y."/>
        </authorList>
    </citation>
    <scope>NUCLEOTIDE SEQUENCE</scope>
    <source>
        <strain evidence="1">B73</strain>
    </source>
</reference>
<evidence type="ECO:0000313" key="1">
    <source>
        <dbReference type="EMBL" id="ACF82400.1"/>
    </source>
</evidence>
<dbReference type="AlphaFoldDB" id="B4FJV7"/>
<accession>B4FJV7</accession>
<sequence>MDRTANAVLDIEGLPQPPDKCCSGSPKMTVCPRPAPLYLECQYLLSEFLKPMLSPPAEGLVTQGFESDGKEGW</sequence>
<protein>
    <submittedName>
        <fullName evidence="1">Uncharacterized protein</fullName>
    </submittedName>
</protein>